<dbReference type="SMART" id="SM00387">
    <property type="entry name" value="HATPase_c"/>
    <property type="match status" value="1"/>
</dbReference>
<dbReference type="SMART" id="SM00448">
    <property type="entry name" value="REC"/>
    <property type="match status" value="1"/>
</dbReference>
<evidence type="ECO:0000259" key="10">
    <source>
        <dbReference type="PROSITE" id="PS50113"/>
    </source>
</evidence>
<proteinExistence type="predicted"/>
<dbReference type="Gene3D" id="1.10.287.130">
    <property type="match status" value="1"/>
</dbReference>
<organism evidence="11 12">
    <name type="scientific">Aureobasidium pullulans</name>
    <name type="common">Black yeast</name>
    <name type="synonym">Pullularia pullulans</name>
    <dbReference type="NCBI Taxonomy" id="5580"/>
    <lineage>
        <taxon>Eukaryota</taxon>
        <taxon>Fungi</taxon>
        <taxon>Dikarya</taxon>
        <taxon>Ascomycota</taxon>
        <taxon>Pezizomycotina</taxon>
        <taxon>Dothideomycetes</taxon>
        <taxon>Dothideomycetidae</taxon>
        <taxon>Dothideales</taxon>
        <taxon>Saccotheciaceae</taxon>
        <taxon>Aureobasidium</taxon>
    </lineage>
</organism>
<dbReference type="InterPro" id="IPR003661">
    <property type="entry name" value="HisK_dim/P_dom"/>
</dbReference>
<comment type="catalytic activity">
    <reaction evidence="1">
        <text>ATP + protein L-histidine = ADP + protein N-phospho-L-histidine.</text>
        <dbReference type="EC" id="2.7.13.3"/>
    </reaction>
</comment>
<dbReference type="InterPro" id="IPR004358">
    <property type="entry name" value="Sig_transdc_His_kin-like_C"/>
</dbReference>
<dbReference type="InterPro" id="IPR036097">
    <property type="entry name" value="HisK_dim/P_sf"/>
</dbReference>
<keyword evidence="3 6" id="KW-0597">Phosphoprotein</keyword>
<reference evidence="11 12" key="1">
    <citation type="submission" date="2023-11" db="EMBL/GenBank/DDBJ databases">
        <title>Draft genome sequence and annotation of the polyextremotolerant black yeast-like fungus Aureobasidium pullulans NRRL 62042.</title>
        <authorList>
            <person name="Dielentheis-Frenken M.R.E."/>
            <person name="Wibberg D."/>
            <person name="Blank L.M."/>
            <person name="Tiso T."/>
        </authorList>
    </citation>
    <scope>NUCLEOTIDE SEQUENCE [LARGE SCALE GENOMIC DNA]</scope>
    <source>
        <strain evidence="11 12">NRRL 62042</strain>
    </source>
</reference>
<evidence type="ECO:0000256" key="6">
    <source>
        <dbReference type="PROSITE-ProRule" id="PRU00169"/>
    </source>
</evidence>
<dbReference type="Proteomes" id="UP001341245">
    <property type="component" value="Unassembled WGS sequence"/>
</dbReference>
<dbReference type="InterPro" id="IPR001789">
    <property type="entry name" value="Sig_transdc_resp-reg_receiver"/>
</dbReference>
<dbReference type="CDD" id="cd17546">
    <property type="entry name" value="REC_hyHK_CKI1_RcsC-like"/>
    <property type="match status" value="1"/>
</dbReference>
<dbReference type="Pfam" id="PF08447">
    <property type="entry name" value="PAS_3"/>
    <property type="match status" value="1"/>
</dbReference>
<evidence type="ECO:0000259" key="7">
    <source>
        <dbReference type="PROSITE" id="PS50109"/>
    </source>
</evidence>
<dbReference type="SMART" id="SM00091">
    <property type="entry name" value="PAS"/>
    <property type="match status" value="1"/>
</dbReference>
<dbReference type="PROSITE" id="PS50112">
    <property type="entry name" value="PAS"/>
    <property type="match status" value="1"/>
</dbReference>
<gene>
    <name evidence="11" type="ORF">QM012_009419</name>
</gene>
<keyword evidence="5" id="KW-0418">Kinase</keyword>
<dbReference type="Gene3D" id="3.40.50.2300">
    <property type="match status" value="1"/>
</dbReference>
<keyword evidence="4" id="KW-0808">Transferase</keyword>
<sequence length="1129" mass="125682">MVSVVDASASPSPSPTDLAPELDILVDFVAADDRPTFILDHATTKIVYRNNAFDSFVATATQASPPSTWLVSLLDAARNGSRPEPRTTQELGSFADQFWSRRRIGSSWTAVTCLDRFIQHAQTTSSDKKPSAQALLVPDTVPLKRQESDNASITSASTCASSLGTTDMDTPLEDFTVDWLLYPRPSADPWLDLILNHNWQDKTIGPIQSWPTMLRQMYTTILASREPRVLYWGNEMLLLYNEQARFVVGELHPVALGEPLRQVWGEVVHTEIVKMIKSGIKRGKPIAQRNYELTLTRYGFPESCFFDLVFLPVPSVDGRYLGVLAEFTEITEKVLQRNRQEVFKSLLESFSKVTDLSHLWQAFVHTVESNARDISYAAVYTATESLGEQRLDTFELEVSCNIDGLQKRLPPTIVEALRGSAGEVFVLQRSKNTLPLELTVSQSESSPVETAYVLPIMALDGLRILGVVVVGLNPRRAISPGVRQFAESVRDMLFKTAALFSLPMEQRESREIAQALSRQLETMTMKAEETEQNFTRMLRDAPIGMCMHRDDGHCVYVNDVCLDLLGMSRAQFFKAAEVGLAWRDAVHDEDFEAVNQIWRSAIEKGTAASAEFRVKATCSQGEVRWLEISAQQRHDEEGNLEYLYVWLRDISTSKQLAEQRLQDALETKRRSEVFIDMVSHEMRNPLGAILLLADSIVTSLPPVSDDARASVLTPTLRQTLGDIAASIHLCANHQKVIVEEILTFSRLDSNLLVLAPEKVNPSETVQTVLKMVKAELDYDNIQGSLQIQQSYVDLAIDNVVLDPGRLSQIILNLMTNAIKFTKNSSKRRIVISLAASRTRPTADDCQVTLVARREDKRPKLTRRMSITNDPVGENVYLIFSVQDTGCGLTPTEMGHLFHRFSQASPKTYKQYGGSGLGLFISRELVELQGGQIGVRSEPGVGSTFAFFVETARIDSPPEPPSAQLAQTSIKDHMRVVDGPAAQRVQVPDLHVLLVEDNAINQKILAQQLRKTGCARVHVADHGLDALELLSTTTFHKPAGVEQIPLSIILLDVEMPIMDGLTCARRIRELEEAKEIVRHVPVIGITANARAEQIASCIDAGMDEVVTKPFRVVDLLPRMLALVDQHNPTV</sequence>
<protein>
    <recommendedName>
        <fullName evidence="2">histidine kinase</fullName>
        <ecNumber evidence="2">2.7.13.3</ecNumber>
    </recommendedName>
</protein>
<evidence type="ECO:0000256" key="4">
    <source>
        <dbReference type="ARBA" id="ARBA00022679"/>
    </source>
</evidence>
<dbReference type="InterPro" id="IPR011006">
    <property type="entry name" value="CheY-like_superfamily"/>
</dbReference>
<dbReference type="PROSITE" id="PS50110">
    <property type="entry name" value="RESPONSE_REGULATORY"/>
    <property type="match status" value="1"/>
</dbReference>
<evidence type="ECO:0000313" key="11">
    <source>
        <dbReference type="EMBL" id="KAK6003648.1"/>
    </source>
</evidence>
<feature type="domain" description="PAC" evidence="10">
    <location>
        <begin position="608"/>
        <end position="662"/>
    </location>
</feature>
<dbReference type="InterPro" id="IPR036890">
    <property type="entry name" value="HATPase_C_sf"/>
</dbReference>
<dbReference type="Pfam" id="PF00512">
    <property type="entry name" value="HisKA"/>
    <property type="match status" value="1"/>
</dbReference>
<dbReference type="SMART" id="SM00388">
    <property type="entry name" value="HisKA"/>
    <property type="match status" value="1"/>
</dbReference>
<dbReference type="SUPFAM" id="SSF55874">
    <property type="entry name" value="ATPase domain of HSP90 chaperone/DNA topoisomerase II/histidine kinase"/>
    <property type="match status" value="1"/>
</dbReference>
<dbReference type="PROSITE" id="PS50113">
    <property type="entry name" value="PAC"/>
    <property type="match status" value="1"/>
</dbReference>
<dbReference type="EC" id="2.7.13.3" evidence="2"/>
<dbReference type="PANTHER" id="PTHR43047:SF72">
    <property type="entry name" value="OSMOSENSING HISTIDINE PROTEIN KINASE SLN1"/>
    <property type="match status" value="1"/>
</dbReference>
<dbReference type="Gene3D" id="3.30.450.20">
    <property type="entry name" value="PAS domain"/>
    <property type="match status" value="2"/>
</dbReference>
<dbReference type="InterPro" id="IPR035965">
    <property type="entry name" value="PAS-like_dom_sf"/>
</dbReference>
<dbReference type="InterPro" id="IPR000014">
    <property type="entry name" value="PAS"/>
</dbReference>
<dbReference type="InterPro" id="IPR005467">
    <property type="entry name" value="His_kinase_dom"/>
</dbReference>
<keyword evidence="12" id="KW-1185">Reference proteome</keyword>
<dbReference type="PANTHER" id="PTHR43047">
    <property type="entry name" value="TWO-COMPONENT HISTIDINE PROTEIN KINASE"/>
    <property type="match status" value="1"/>
</dbReference>
<dbReference type="PRINTS" id="PR00344">
    <property type="entry name" value="BCTRLSENSOR"/>
</dbReference>
<evidence type="ECO:0000259" key="8">
    <source>
        <dbReference type="PROSITE" id="PS50110"/>
    </source>
</evidence>
<dbReference type="InterPro" id="IPR013655">
    <property type="entry name" value="PAS_fold_3"/>
</dbReference>
<accession>A0ABR0TGS8</accession>
<dbReference type="CDD" id="cd00130">
    <property type="entry name" value="PAS"/>
    <property type="match status" value="1"/>
</dbReference>
<dbReference type="SUPFAM" id="SSF47384">
    <property type="entry name" value="Homodimeric domain of signal transducing histidine kinase"/>
    <property type="match status" value="1"/>
</dbReference>
<comment type="caution">
    <text evidence="11">The sequence shown here is derived from an EMBL/GenBank/DDBJ whole genome shotgun (WGS) entry which is preliminary data.</text>
</comment>
<evidence type="ECO:0000256" key="2">
    <source>
        <dbReference type="ARBA" id="ARBA00012438"/>
    </source>
</evidence>
<name>A0ABR0TGS8_AURPU</name>
<feature type="domain" description="PAS" evidence="9">
    <location>
        <begin position="530"/>
        <end position="605"/>
    </location>
</feature>
<dbReference type="NCBIfam" id="TIGR00229">
    <property type="entry name" value="sensory_box"/>
    <property type="match status" value="1"/>
</dbReference>
<dbReference type="SUPFAM" id="SSF55785">
    <property type="entry name" value="PYP-like sensor domain (PAS domain)"/>
    <property type="match status" value="1"/>
</dbReference>
<feature type="domain" description="Histidine kinase" evidence="7">
    <location>
        <begin position="677"/>
        <end position="952"/>
    </location>
</feature>
<dbReference type="CDD" id="cd16922">
    <property type="entry name" value="HATPase_EvgS-ArcB-TorS-like"/>
    <property type="match status" value="1"/>
</dbReference>
<feature type="domain" description="Response regulatory" evidence="8">
    <location>
        <begin position="990"/>
        <end position="1122"/>
    </location>
</feature>
<feature type="modified residue" description="4-aspartylphosphate" evidence="6">
    <location>
        <position position="1051"/>
    </location>
</feature>
<dbReference type="EMBL" id="JASGXD010000009">
    <property type="protein sequence ID" value="KAK6003648.1"/>
    <property type="molecule type" value="Genomic_DNA"/>
</dbReference>
<evidence type="ECO:0000256" key="3">
    <source>
        <dbReference type="ARBA" id="ARBA00022553"/>
    </source>
</evidence>
<dbReference type="Pfam" id="PF02518">
    <property type="entry name" value="HATPase_c"/>
    <property type="match status" value="1"/>
</dbReference>
<evidence type="ECO:0000256" key="1">
    <source>
        <dbReference type="ARBA" id="ARBA00000085"/>
    </source>
</evidence>
<dbReference type="CDD" id="cd00082">
    <property type="entry name" value="HisKA"/>
    <property type="match status" value="1"/>
</dbReference>
<dbReference type="SUPFAM" id="SSF52172">
    <property type="entry name" value="CheY-like"/>
    <property type="match status" value="1"/>
</dbReference>
<dbReference type="InterPro" id="IPR003594">
    <property type="entry name" value="HATPase_dom"/>
</dbReference>
<evidence type="ECO:0000313" key="12">
    <source>
        <dbReference type="Proteomes" id="UP001341245"/>
    </source>
</evidence>
<dbReference type="PROSITE" id="PS50109">
    <property type="entry name" value="HIS_KIN"/>
    <property type="match status" value="1"/>
</dbReference>
<dbReference type="InterPro" id="IPR000700">
    <property type="entry name" value="PAS-assoc_C"/>
</dbReference>
<dbReference type="Gene3D" id="3.30.565.10">
    <property type="entry name" value="Histidine kinase-like ATPase, C-terminal domain"/>
    <property type="match status" value="1"/>
</dbReference>
<dbReference type="Pfam" id="PF00072">
    <property type="entry name" value="Response_reg"/>
    <property type="match status" value="1"/>
</dbReference>
<evidence type="ECO:0000256" key="5">
    <source>
        <dbReference type="ARBA" id="ARBA00022777"/>
    </source>
</evidence>
<evidence type="ECO:0000259" key="9">
    <source>
        <dbReference type="PROSITE" id="PS50112"/>
    </source>
</evidence>